<feature type="compositionally biased region" description="Low complexity" evidence="1">
    <location>
        <begin position="36"/>
        <end position="89"/>
    </location>
</feature>
<evidence type="ECO:0000313" key="4">
    <source>
        <dbReference type="Proteomes" id="UP000800981"/>
    </source>
</evidence>
<sequence length="292" mass="30229">MHRRARDLAPLRAASALAAVCALAGCALAGCSADGQPEADAAAPAASPAATAGGQPTGGQPTTSATAGATPGQAAAPGQSPQPEQSAQPEQRELPRGGRTLFPTYRLVGYAGNPGSAAFGILGIGSLGSKGREIEQRGKAYDSDGRKTLPVFELIATVVHRGAGDDGMYRSRMDDDIIAEHLRAARKAKGLLLLGIQPGRADFLPEVKAYERWLKEPDVGVALDPEWAVEEGDVPGEAYGRTTGSELDGVAAYLAKLVADNGLPEKAMVYHQVAPSVVVAESRLHRHRGVAL</sequence>
<dbReference type="RefSeq" id="WP_166285005.1">
    <property type="nucleotide sequence ID" value="NZ_JAANNP010000232.1"/>
</dbReference>
<evidence type="ECO:0000256" key="2">
    <source>
        <dbReference type="SAM" id="SignalP"/>
    </source>
</evidence>
<gene>
    <name evidence="3" type="ORF">G9H71_22710</name>
</gene>
<keyword evidence="2" id="KW-0732">Signal</keyword>
<dbReference type="Proteomes" id="UP000800981">
    <property type="component" value="Unassembled WGS sequence"/>
</dbReference>
<accession>A0ABX0H0K2</accession>
<keyword evidence="4" id="KW-1185">Reference proteome</keyword>
<feature type="region of interest" description="Disordered" evidence="1">
    <location>
        <begin position="36"/>
        <end position="98"/>
    </location>
</feature>
<comment type="caution">
    <text evidence="3">The sequence shown here is derived from an EMBL/GenBank/DDBJ whole genome shotgun (WGS) entry which is preliminary data.</text>
</comment>
<feature type="non-terminal residue" evidence="3">
    <location>
        <position position="292"/>
    </location>
</feature>
<protein>
    <submittedName>
        <fullName evidence="3">Uncharacterized protein</fullName>
    </submittedName>
</protein>
<dbReference type="PROSITE" id="PS51257">
    <property type="entry name" value="PROKAR_LIPOPROTEIN"/>
    <property type="match status" value="1"/>
</dbReference>
<organism evidence="3 4">
    <name type="scientific">Motilibacter deserti</name>
    <dbReference type="NCBI Taxonomy" id="2714956"/>
    <lineage>
        <taxon>Bacteria</taxon>
        <taxon>Bacillati</taxon>
        <taxon>Actinomycetota</taxon>
        <taxon>Actinomycetes</taxon>
        <taxon>Motilibacterales</taxon>
        <taxon>Motilibacteraceae</taxon>
        <taxon>Motilibacter</taxon>
    </lineage>
</organism>
<evidence type="ECO:0000256" key="1">
    <source>
        <dbReference type="SAM" id="MobiDB-lite"/>
    </source>
</evidence>
<feature type="signal peptide" evidence="2">
    <location>
        <begin position="1"/>
        <end position="29"/>
    </location>
</feature>
<feature type="chain" id="PRO_5045538961" evidence="2">
    <location>
        <begin position="30"/>
        <end position="292"/>
    </location>
</feature>
<proteinExistence type="predicted"/>
<evidence type="ECO:0000313" key="3">
    <source>
        <dbReference type="EMBL" id="NHC16597.1"/>
    </source>
</evidence>
<reference evidence="3 4" key="1">
    <citation type="submission" date="2020-03" db="EMBL/GenBank/DDBJ databases">
        <title>Two novel Motilibacter sp.</title>
        <authorList>
            <person name="Liu S."/>
        </authorList>
    </citation>
    <scope>NUCLEOTIDE SEQUENCE [LARGE SCALE GENOMIC DNA]</scope>
    <source>
        <strain evidence="3 4">E257</strain>
    </source>
</reference>
<dbReference type="EMBL" id="JAANNP010000232">
    <property type="protein sequence ID" value="NHC16597.1"/>
    <property type="molecule type" value="Genomic_DNA"/>
</dbReference>
<name>A0ABX0H0K2_9ACTN</name>